<comment type="caution">
    <text evidence="3">The sequence shown here is derived from an EMBL/GenBank/DDBJ whole genome shotgun (WGS) entry which is preliminary data.</text>
</comment>
<keyword evidence="1" id="KW-1133">Transmembrane helix</keyword>
<dbReference type="EMBL" id="BTSY01000001">
    <property type="protein sequence ID" value="GMT10088.1"/>
    <property type="molecule type" value="Genomic_DNA"/>
</dbReference>
<keyword evidence="1" id="KW-0472">Membrane</keyword>
<feature type="transmembrane region" description="Helical" evidence="1">
    <location>
        <begin position="98"/>
        <end position="122"/>
    </location>
</feature>
<name>A0AAV5UV64_9BILA</name>
<gene>
    <name evidence="3" type="ORF">PFISCL1PPCAC_1385</name>
</gene>
<protein>
    <submittedName>
        <fullName evidence="3">Uncharacterized protein</fullName>
    </submittedName>
</protein>
<dbReference type="Proteomes" id="UP001432322">
    <property type="component" value="Unassembled WGS sequence"/>
</dbReference>
<proteinExistence type="predicted"/>
<evidence type="ECO:0000256" key="1">
    <source>
        <dbReference type="SAM" id="Phobius"/>
    </source>
</evidence>
<evidence type="ECO:0000256" key="2">
    <source>
        <dbReference type="SAM" id="SignalP"/>
    </source>
</evidence>
<keyword evidence="4" id="KW-1185">Reference proteome</keyword>
<evidence type="ECO:0000313" key="4">
    <source>
        <dbReference type="Proteomes" id="UP001432322"/>
    </source>
</evidence>
<keyword evidence="1" id="KW-0812">Transmembrane</keyword>
<keyword evidence="2" id="KW-0732">Signal</keyword>
<organism evidence="3 4">
    <name type="scientific">Pristionchus fissidentatus</name>
    <dbReference type="NCBI Taxonomy" id="1538716"/>
    <lineage>
        <taxon>Eukaryota</taxon>
        <taxon>Metazoa</taxon>
        <taxon>Ecdysozoa</taxon>
        <taxon>Nematoda</taxon>
        <taxon>Chromadorea</taxon>
        <taxon>Rhabditida</taxon>
        <taxon>Rhabditina</taxon>
        <taxon>Diplogasteromorpha</taxon>
        <taxon>Diplogasteroidea</taxon>
        <taxon>Neodiplogasteridae</taxon>
        <taxon>Pristionchus</taxon>
    </lineage>
</organism>
<evidence type="ECO:0000313" key="3">
    <source>
        <dbReference type="EMBL" id="GMT10088.1"/>
    </source>
</evidence>
<feature type="signal peptide" evidence="2">
    <location>
        <begin position="1"/>
        <end position="19"/>
    </location>
</feature>
<dbReference type="AlphaFoldDB" id="A0AAV5UV64"/>
<sequence length="130" mass="15475">MYLLAFFFLFISFFNVVSLTSESTNGLSYKDLFEKEKVLTDHLKTKNELMREQYRKVNTDFRRLIHKHERLFEYFDDEISLLKGKVANLNVRRTQKEFFFIFSPLLIISIVVVVLLLCLLCGRPQPDQTN</sequence>
<accession>A0AAV5UV64</accession>
<feature type="chain" id="PRO_5043495790" evidence="2">
    <location>
        <begin position="20"/>
        <end position="130"/>
    </location>
</feature>
<reference evidence="3" key="1">
    <citation type="submission" date="2023-10" db="EMBL/GenBank/DDBJ databases">
        <title>Genome assembly of Pristionchus species.</title>
        <authorList>
            <person name="Yoshida K."/>
            <person name="Sommer R.J."/>
        </authorList>
    </citation>
    <scope>NUCLEOTIDE SEQUENCE</scope>
    <source>
        <strain evidence="3">RS5133</strain>
    </source>
</reference>